<name>A0A370H1V8_9NOCA</name>
<feature type="domain" description="O-acyltransferase WSD1 C-terminal" evidence="2">
    <location>
        <begin position="298"/>
        <end position="445"/>
    </location>
</feature>
<comment type="caution">
    <text evidence="3">The sequence shown here is derived from an EMBL/GenBank/DDBJ whole genome shotgun (WGS) entry which is preliminary data.</text>
</comment>
<evidence type="ECO:0000313" key="4">
    <source>
        <dbReference type="Proteomes" id="UP000255355"/>
    </source>
</evidence>
<protein>
    <submittedName>
        <fullName evidence="3">Wax ester synthase-like acyl-CoA acyltransferase family protein</fullName>
    </submittedName>
</protein>
<keyword evidence="4" id="KW-1185">Reference proteome</keyword>
<organism evidence="3 4">
    <name type="scientific">Nocardia mexicana</name>
    <dbReference type="NCBI Taxonomy" id="279262"/>
    <lineage>
        <taxon>Bacteria</taxon>
        <taxon>Bacillati</taxon>
        <taxon>Actinomycetota</taxon>
        <taxon>Actinomycetes</taxon>
        <taxon>Mycobacteriales</taxon>
        <taxon>Nocardiaceae</taxon>
        <taxon>Nocardia</taxon>
    </lineage>
</organism>
<evidence type="ECO:0000259" key="1">
    <source>
        <dbReference type="Pfam" id="PF03007"/>
    </source>
</evidence>
<dbReference type="InterPro" id="IPR009721">
    <property type="entry name" value="O-acyltransferase_WSD1_C"/>
</dbReference>
<accession>A0A370H1V8</accession>
<dbReference type="GO" id="GO:0019432">
    <property type="term" value="P:triglyceride biosynthetic process"/>
    <property type="evidence" value="ECO:0007669"/>
    <property type="project" value="UniProtKB-UniPathway"/>
</dbReference>
<dbReference type="Pfam" id="PF03007">
    <property type="entry name" value="WS_DGAT_cat"/>
    <property type="match status" value="1"/>
</dbReference>
<dbReference type="InterPro" id="IPR004255">
    <property type="entry name" value="O-acyltransferase_WSD1_N"/>
</dbReference>
<keyword evidence="3" id="KW-0808">Transferase</keyword>
<dbReference type="GO" id="GO:0004144">
    <property type="term" value="F:diacylglycerol O-acyltransferase activity"/>
    <property type="evidence" value="ECO:0007669"/>
    <property type="project" value="InterPro"/>
</dbReference>
<feature type="domain" description="O-acyltransferase WSD1-like N-terminal" evidence="1">
    <location>
        <begin position="7"/>
        <end position="248"/>
    </location>
</feature>
<dbReference type="UniPathway" id="UPA00282"/>
<dbReference type="STRING" id="1210089.GCA_001613165_05249"/>
<dbReference type="OrthoDB" id="4503239at2"/>
<dbReference type="Pfam" id="PF06974">
    <property type="entry name" value="WS_DGAT_C"/>
    <property type="match status" value="1"/>
</dbReference>
<dbReference type="Proteomes" id="UP000255355">
    <property type="component" value="Unassembled WGS sequence"/>
</dbReference>
<dbReference type="RefSeq" id="WP_068024911.1">
    <property type="nucleotide sequence ID" value="NZ_QQAZ01000006.1"/>
</dbReference>
<evidence type="ECO:0000313" key="3">
    <source>
        <dbReference type="EMBL" id="RDI49996.1"/>
    </source>
</evidence>
<dbReference type="EMBL" id="QQAZ01000006">
    <property type="protein sequence ID" value="RDI49996.1"/>
    <property type="molecule type" value="Genomic_DNA"/>
</dbReference>
<keyword evidence="3" id="KW-0012">Acyltransferase</keyword>
<dbReference type="AlphaFoldDB" id="A0A370H1V8"/>
<sequence length="454" mass="49086">MHEAQLAANDAMYYYFTRSGRRSDWPMWWVFDNAGGTPASADLVRYVTDRAEALEPLRRRIHEVPAGLGHPFWEVDDSPVENHVTVHSENLDWAACLDRMGRVLEQPLDARVNAWQLHIFADVSGIPTLTGTGTVVMIHVSHALMAGPAMTSLSEALFAPGKPPLEIEGLGPAARRPPVRLAAVRGALGWPVRLLRFVAGVRAENRRIAREGDEGGPNLTPRTATILNQRISPGRAVRTFPVDLRTVRVPGTTVTAVGLTAVSQAMQRYLDKRGEACPDDLAAFVTIAVPGATVMGVNRVGADVVDLHPATSDPAERAQAVDGTLRVRRASATSRRELERLGLVDMLPSRMYRAAHGTLPPPESAPPTVAHTVLTSIRCEPSAEWSLLDKPFRFAGMLPPVYPDIGLAHSFVGAGDSFAVSVVCDPALVDDIDGYCDILQEAFDSVAAALTDSR</sequence>
<reference evidence="3 4" key="1">
    <citation type="submission" date="2018-07" db="EMBL/GenBank/DDBJ databases">
        <title>Genomic Encyclopedia of Type Strains, Phase IV (KMG-IV): sequencing the most valuable type-strain genomes for metagenomic binning, comparative biology and taxonomic classification.</title>
        <authorList>
            <person name="Goeker M."/>
        </authorList>
    </citation>
    <scope>NUCLEOTIDE SEQUENCE [LARGE SCALE GENOMIC DNA]</scope>
    <source>
        <strain evidence="3 4">DSM 44952</strain>
    </source>
</reference>
<proteinExistence type="predicted"/>
<gene>
    <name evidence="3" type="ORF">DFR68_106434</name>
</gene>
<evidence type="ECO:0000259" key="2">
    <source>
        <dbReference type="Pfam" id="PF06974"/>
    </source>
</evidence>